<protein>
    <submittedName>
        <fullName evidence="1">Uncharacterized protein</fullName>
    </submittedName>
</protein>
<proteinExistence type="predicted"/>
<gene>
    <name evidence="1" type="ORF">GCM10009411_20140</name>
</gene>
<keyword evidence="2" id="KW-1185">Reference proteome</keyword>
<organism evidence="1 2">
    <name type="scientific">Shewanella litoralis</name>
    <dbReference type="NCBI Taxonomy" id="2282700"/>
    <lineage>
        <taxon>Bacteria</taxon>
        <taxon>Pseudomonadati</taxon>
        <taxon>Pseudomonadota</taxon>
        <taxon>Gammaproteobacteria</taxon>
        <taxon>Alteromonadales</taxon>
        <taxon>Shewanellaceae</taxon>
        <taxon>Shewanella</taxon>
    </lineage>
</organism>
<reference evidence="2" key="1">
    <citation type="journal article" date="2019" name="Int. J. Syst. Evol. Microbiol.">
        <title>The Global Catalogue of Microorganisms (GCM) 10K type strain sequencing project: providing services to taxonomists for standard genome sequencing and annotation.</title>
        <authorList>
            <consortium name="The Broad Institute Genomics Platform"/>
            <consortium name="The Broad Institute Genome Sequencing Center for Infectious Disease"/>
            <person name="Wu L."/>
            <person name="Ma J."/>
        </authorList>
    </citation>
    <scope>NUCLEOTIDE SEQUENCE [LARGE SCALE GENOMIC DNA]</scope>
    <source>
        <strain evidence="2">JCM 32306</strain>
    </source>
</reference>
<evidence type="ECO:0000313" key="1">
    <source>
        <dbReference type="EMBL" id="GGQ19948.1"/>
    </source>
</evidence>
<sequence length="118" mass="13430">MTTRFNTLFEPYLALTLSAFDNMKLVVAVLSEINEPYQCVEAKMSISPVNTSMEAGYFVRWDDVWLFCGLTNSYCASIVLFTEIERIDMTSLTSLKIPVMTMQQVGFMCVESAHFDHC</sequence>
<dbReference type="RefSeq" id="WP_160053522.1">
    <property type="nucleotide sequence ID" value="NZ_BMQX01000013.1"/>
</dbReference>
<comment type="caution">
    <text evidence="1">The sequence shown here is derived from an EMBL/GenBank/DDBJ whole genome shotgun (WGS) entry which is preliminary data.</text>
</comment>
<dbReference type="EMBL" id="BMQX01000013">
    <property type="protein sequence ID" value="GGQ19948.1"/>
    <property type="molecule type" value="Genomic_DNA"/>
</dbReference>
<accession>A0ABQ2RCD3</accession>
<evidence type="ECO:0000313" key="2">
    <source>
        <dbReference type="Proteomes" id="UP000619118"/>
    </source>
</evidence>
<name>A0ABQ2RCD3_9GAMM</name>
<dbReference type="Proteomes" id="UP000619118">
    <property type="component" value="Unassembled WGS sequence"/>
</dbReference>